<dbReference type="Pfam" id="PF25552">
    <property type="entry name" value="LIFR_D4"/>
    <property type="match status" value="1"/>
</dbReference>
<keyword evidence="15" id="KW-1185">Reference proteome</keyword>
<evidence type="ECO:0000313" key="14">
    <source>
        <dbReference type="EMBL" id="CAH2296453.1"/>
    </source>
</evidence>
<evidence type="ECO:0000256" key="4">
    <source>
        <dbReference type="ARBA" id="ARBA00022729"/>
    </source>
</evidence>
<gene>
    <name evidence="14" type="ORF">PECUL_23A055134</name>
</gene>
<dbReference type="Gene3D" id="2.60.40.10">
    <property type="entry name" value="Immunoglobulins"/>
    <property type="match status" value="7"/>
</dbReference>
<keyword evidence="5" id="KW-0677">Repeat</keyword>
<dbReference type="PROSITE" id="PS01353">
    <property type="entry name" value="HEMATOPO_REC_L_F2"/>
    <property type="match status" value="1"/>
</dbReference>
<dbReference type="FunFam" id="2.60.40.10:FF:000607">
    <property type="entry name" value="Leukemia inhibitory factor receptor"/>
    <property type="match status" value="1"/>
</dbReference>
<feature type="domain" description="Fibronectin type-III" evidence="13">
    <location>
        <begin position="436"/>
        <end position="533"/>
    </location>
</feature>
<feature type="domain" description="Fibronectin type-III" evidence="13">
    <location>
        <begin position="629"/>
        <end position="743"/>
    </location>
</feature>
<dbReference type="InterPro" id="IPR048497">
    <property type="entry name" value="LIF-R-like_Ig-like"/>
</dbReference>
<dbReference type="PANTHER" id="PTHR48423:SF1">
    <property type="entry name" value="INTERLEUKIN-27 RECEPTOR SUBUNIT ALPHA"/>
    <property type="match status" value="1"/>
</dbReference>
<keyword evidence="4 12" id="KW-0732">Signal</keyword>
<evidence type="ECO:0000256" key="2">
    <source>
        <dbReference type="ARBA" id="ARBA00008921"/>
    </source>
</evidence>
<proteinExistence type="inferred from homology"/>
<dbReference type="SUPFAM" id="SSF49265">
    <property type="entry name" value="Fibronectin type III"/>
    <property type="match status" value="3"/>
</dbReference>
<dbReference type="Pfam" id="PF17971">
    <property type="entry name" value="LIFR_D2"/>
    <property type="match status" value="1"/>
</dbReference>
<dbReference type="EMBL" id="OW240916">
    <property type="protein sequence ID" value="CAH2296453.1"/>
    <property type="molecule type" value="Genomic_DNA"/>
</dbReference>
<evidence type="ECO:0000256" key="6">
    <source>
        <dbReference type="ARBA" id="ARBA00022989"/>
    </source>
</evidence>
<evidence type="ECO:0000256" key="10">
    <source>
        <dbReference type="ARBA" id="ARBA00023180"/>
    </source>
</evidence>
<dbReference type="PROSITE" id="PS50853">
    <property type="entry name" value="FN3"/>
    <property type="match status" value="3"/>
</dbReference>
<evidence type="ECO:0000256" key="12">
    <source>
        <dbReference type="SAM" id="SignalP"/>
    </source>
</evidence>
<comment type="similarity">
    <text evidence="2">Belongs to the type I cytokine receptor family. Type 2 subfamily.</text>
</comment>
<protein>
    <submittedName>
        <fullName evidence="14">Oncostatin-M-specific receptor subunit beta</fullName>
    </submittedName>
</protein>
<keyword evidence="6 11" id="KW-1133">Transmembrane helix</keyword>
<dbReference type="FunFam" id="2.60.40.10:FF:001289">
    <property type="entry name" value="Oncostatin-M-specific receptor subunit beta"/>
    <property type="match status" value="1"/>
</dbReference>
<dbReference type="FunFam" id="2.60.40.10:FF:000578">
    <property type="entry name" value="Leukemia inhibitory factor receptor"/>
    <property type="match status" value="1"/>
</dbReference>
<feature type="chain" id="PRO_5041998956" evidence="12">
    <location>
        <begin position="26"/>
        <end position="979"/>
    </location>
</feature>
<dbReference type="CDD" id="cd00063">
    <property type="entry name" value="FN3"/>
    <property type="match status" value="3"/>
</dbReference>
<evidence type="ECO:0000256" key="1">
    <source>
        <dbReference type="ARBA" id="ARBA00004479"/>
    </source>
</evidence>
<dbReference type="InterPro" id="IPR040817">
    <property type="entry name" value="LIFR_D2"/>
</dbReference>
<dbReference type="InterPro" id="IPR036116">
    <property type="entry name" value="FN3_sf"/>
</dbReference>
<feature type="transmembrane region" description="Helical" evidence="11">
    <location>
        <begin position="746"/>
        <end position="770"/>
    </location>
</feature>
<dbReference type="AlphaFoldDB" id="A0AAD1SAY8"/>
<feature type="signal peptide" evidence="12">
    <location>
        <begin position="1"/>
        <end position="25"/>
    </location>
</feature>
<name>A0AAD1SAY8_PELCU</name>
<dbReference type="InterPro" id="IPR052672">
    <property type="entry name" value="Type1_Cytokine_Rcpt_Type2"/>
</dbReference>
<dbReference type="GO" id="GO:0005886">
    <property type="term" value="C:plasma membrane"/>
    <property type="evidence" value="ECO:0007669"/>
    <property type="project" value="UniProtKB-ARBA"/>
</dbReference>
<accession>A0AAD1SAY8</accession>
<feature type="domain" description="Fibronectin type-III" evidence="13">
    <location>
        <begin position="331"/>
        <end position="432"/>
    </location>
</feature>
<evidence type="ECO:0000256" key="3">
    <source>
        <dbReference type="ARBA" id="ARBA00022692"/>
    </source>
</evidence>
<dbReference type="Pfam" id="PF21177">
    <property type="entry name" value="LIF-R_Ig-like"/>
    <property type="match status" value="1"/>
</dbReference>
<dbReference type="FunFam" id="2.60.40.10:FF:001286">
    <property type="entry name" value="Oncostatin-M-specific receptor subunit beta"/>
    <property type="match status" value="1"/>
</dbReference>
<evidence type="ECO:0000256" key="9">
    <source>
        <dbReference type="ARBA" id="ARBA00023170"/>
    </source>
</evidence>
<keyword evidence="8" id="KW-1015">Disulfide bond</keyword>
<comment type="subcellular location">
    <subcellularLocation>
        <location evidence="1">Membrane</location>
        <topology evidence="1">Single-pass type I membrane protein</topology>
    </subcellularLocation>
</comment>
<evidence type="ECO:0000256" key="7">
    <source>
        <dbReference type="ARBA" id="ARBA00023136"/>
    </source>
</evidence>
<dbReference type="FunFam" id="2.60.40.10:FF:000657">
    <property type="entry name" value="Leukemia inhibitory factor receptor"/>
    <property type="match status" value="1"/>
</dbReference>
<dbReference type="Pfam" id="PF00041">
    <property type="entry name" value="fn3"/>
    <property type="match status" value="1"/>
</dbReference>
<evidence type="ECO:0000256" key="5">
    <source>
        <dbReference type="ARBA" id="ARBA00022737"/>
    </source>
</evidence>
<keyword evidence="7 11" id="KW-0472">Membrane</keyword>
<dbReference type="SMART" id="SM00060">
    <property type="entry name" value="FN3"/>
    <property type="match status" value="5"/>
</dbReference>
<dbReference type="InterPro" id="IPR003961">
    <property type="entry name" value="FN3_dom"/>
</dbReference>
<sequence>MDSIKRHPNKILALVLVLNFRFLHCQDIDVLHKPPNLKLYNVSSQQRLIVKWNVNNTLYASDSDIVFHIQVSRANETNIICNHNYSTHISNTKQTFQWAWDSELPLECESHSVRIRRALVGQEGWSAWSAWQTHHGDVGRENNYRSKPIIYPHEKIVHEGSSVSFCCIPVKNQYVRKIQFKSTSYNVANGSPGTAVITVKNVSMSASDGTNFICFCNGSYNGTVLFVSRPPDQPSNISCETQDLKTLKCTWYPGALYNFDNKNGDGKMSPKYTLHEWISQKTSVCSARDSCSWTIEKNRAIYNFTLTAENQLGKRSVNTLVNVTENVRPFTPERLSVINITARSATLRWFLKVSYKDHPVLCQIGLQKSTGDEELINKTIHGTPTAECISKLGKGLLHPYTTYTVKVRCAVISSLPKWSKWCKSITIRTLEDVPTAPLDIWREVNESYGDRMVTLHWKPLTAFHANGYIQRYNVTWQSLGELSKPQFMNVFSPENSTHISIDSKPSVIRVTALNSAGSSPESEIRIPALSKDGFDQIQEEMTHNEDGGIFISWTSNPNLYHGYVVEWCNYPREDYCDLQWKKFNSSIHQHIIKSNAFRPGVRYHFQIYGSSLDGEHLLERKAGYIEELAPSNYPRPKIGMVEPDIMHLEWKDYAINDLQEGFIRGYNIHIKPPEGICELKKSEADIVSGDSQQCTFFIQDPLKKTFTIKQLKPNTKYEVAVAAVTKGGESSFAFGEVLTPSDTNGAILAMVVPVVIFLITALMLLVVGCWKRKTLKNFFYPDIPSPNKSNILSFDTSKDNSSNMIMLPTSGPTQNIYIVNVQEPKMHKEIQDEKYKGLDIRDYDPYSNDKIWSRCINDTQSELLTDMPHTNPLQQHLHRALNNSHAINYMEFFNRNYCPTSDDVDETVSNVGYKPQTEISQLGLQLKAHPLPTIDVQTTDMNTETDLGWRNASSENLYSLDIGEMSPLSTDSSAFMLKD</sequence>
<dbReference type="PANTHER" id="PTHR48423">
    <property type="entry name" value="INTERLEUKIN-27 RECEPTOR SUBUNIT ALPHA"/>
    <property type="match status" value="1"/>
</dbReference>
<reference evidence="14" key="1">
    <citation type="submission" date="2022-03" db="EMBL/GenBank/DDBJ databases">
        <authorList>
            <person name="Alioto T."/>
            <person name="Alioto T."/>
            <person name="Gomez Garrido J."/>
        </authorList>
    </citation>
    <scope>NUCLEOTIDE SEQUENCE</scope>
</reference>
<evidence type="ECO:0000259" key="13">
    <source>
        <dbReference type="PROSITE" id="PS50853"/>
    </source>
</evidence>
<evidence type="ECO:0000256" key="8">
    <source>
        <dbReference type="ARBA" id="ARBA00023157"/>
    </source>
</evidence>
<dbReference type="GO" id="GO:0004896">
    <property type="term" value="F:cytokine receptor activity"/>
    <property type="evidence" value="ECO:0007669"/>
    <property type="project" value="InterPro"/>
</dbReference>
<dbReference type="InterPro" id="IPR003529">
    <property type="entry name" value="Hematopoietin_rcpt_Gp130_CS"/>
</dbReference>
<dbReference type="Proteomes" id="UP001295444">
    <property type="component" value="Chromosome 05"/>
</dbReference>
<keyword evidence="9 14" id="KW-0675">Receptor</keyword>
<keyword evidence="3 11" id="KW-0812">Transmembrane</keyword>
<evidence type="ECO:0000256" key="11">
    <source>
        <dbReference type="SAM" id="Phobius"/>
    </source>
</evidence>
<organism evidence="14 15">
    <name type="scientific">Pelobates cultripes</name>
    <name type="common">Western spadefoot toad</name>
    <dbReference type="NCBI Taxonomy" id="61616"/>
    <lineage>
        <taxon>Eukaryota</taxon>
        <taxon>Metazoa</taxon>
        <taxon>Chordata</taxon>
        <taxon>Craniata</taxon>
        <taxon>Vertebrata</taxon>
        <taxon>Euteleostomi</taxon>
        <taxon>Amphibia</taxon>
        <taxon>Batrachia</taxon>
        <taxon>Anura</taxon>
        <taxon>Pelobatoidea</taxon>
        <taxon>Pelobatidae</taxon>
        <taxon>Pelobates</taxon>
    </lineage>
</organism>
<evidence type="ECO:0000313" key="15">
    <source>
        <dbReference type="Proteomes" id="UP001295444"/>
    </source>
</evidence>
<dbReference type="InterPro" id="IPR013783">
    <property type="entry name" value="Ig-like_fold"/>
</dbReference>
<keyword evidence="10" id="KW-0325">Glycoprotein</keyword>